<dbReference type="Proteomes" id="UP000792457">
    <property type="component" value="Unassembled WGS sequence"/>
</dbReference>
<proteinExistence type="predicted"/>
<gene>
    <name evidence="1" type="ORF">J437_LFUL017193</name>
</gene>
<organism evidence="1 2">
    <name type="scientific">Ladona fulva</name>
    <name type="common">Scarce chaser dragonfly</name>
    <name type="synonym">Libellula fulva</name>
    <dbReference type="NCBI Taxonomy" id="123851"/>
    <lineage>
        <taxon>Eukaryota</taxon>
        <taxon>Metazoa</taxon>
        <taxon>Ecdysozoa</taxon>
        <taxon>Arthropoda</taxon>
        <taxon>Hexapoda</taxon>
        <taxon>Insecta</taxon>
        <taxon>Pterygota</taxon>
        <taxon>Palaeoptera</taxon>
        <taxon>Odonata</taxon>
        <taxon>Epiprocta</taxon>
        <taxon>Anisoptera</taxon>
        <taxon>Libelluloidea</taxon>
        <taxon>Libellulidae</taxon>
        <taxon>Ladona</taxon>
    </lineage>
</organism>
<reference evidence="1" key="2">
    <citation type="submission" date="2017-10" db="EMBL/GenBank/DDBJ databases">
        <title>Ladona fulva Genome sequencing and assembly.</title>
        <authorList>
            <person name="Murali S."/>
            <person name="Richards S."/>
            <person name="Bandaranaike D."/>
            <person name="Bellair M."/>
            <person name="Blankenburg K."/>
            <person name="Chao H."/>
            <person name="Dinh H."/>
            <person name="Doddapaneni H."/>
            <person name="Dugan-Rocha S."/>
            <person name="Elkadiri S."/>
            <person name="Gnanaolivu R."/>
            <person name="Hernandez B."/>
            <person name="Skinner E."/>
            <person name="Javaid M."/>
            <person name="Lee S."/>
            <person name="Li M."/>
            <person name="Ming W."/>
            <person name="Munidasa M."/>
            <person name="Muniz J."/>
            <person name="Nguyen L."/>
            <person name="Hughes D."/>
            <person name="Osuji N."/>
            <person name="Pu L.-L."/>
            <person name="Puazo M."/>
            <person name="Qu C."/>
            <person name="Quiroz J."/>
            <person name="Raj R."/>
            <person name="Weissenberger G."/>
            <person name="Xin Y."/>
            <person name="Zou X."/>
            <person name="Han Y."/>
            <person name="Worley K."/>
            <person name="Muzny D."/>
            <person name="Gibbs R."/>
        </authorList>
    </citation>
    <scope>NUCLEOTIDE SEQUENCE</scope>
    <source>
        <strain evidence="1">Sampled in the wild</strain>
    </source>
</reference>
<name>A0A8K0PBS8_LADFU</name>
<protein>
    <recommendedName>
        <fullName evidence="3">Mos1 transposase HTH domain-containing protein</fullName>
    </recommendedName>
</protein>
<evidence type="ECO:0008006" key="3">
    <source>
        <dbReference type="Google" id="ProtNLM"/>
    </source>
</evidence>
<dbReference type="AlphaFoldDB" id="A0A8K0PBS8"/>
<evidence type="ECO:0000313" key="1">
    <source>
        <dbReference type="EMBL" id="KAG8237799.1"/>
    </source>
</evidence>
<keyword evidence="2" id="KW-1185">Reference proteome</keyword>
<comment type="caution">
    <text evidence="1">The sequence shown here is derived from an EMBL/GenBank/DDBJ whole genome shotgun (WGS) entry which is preliminary data.</text>
</comment>
<dbReference type="EMBL" id="KZ309227">
    <property type="protein sequence ID" value="KAG8237799.1"/>
    <property type="molecule type" value="Genomic_DNA"/>
</dbReference>
<dbReference type="OrthoDB" id="7542570at2759"/>
<evidence type="ECO:0000313" key="2">
    <source>
        <dbReference type="Proteomes" id="UP000792457"/>
    </source>
</evidence>
<sequence length="81" mass="9258">MEMCSSTMQTKVKQRAVIKFLTAEKVTPSEIHRPLKAVYNDNAVDRSTRDLKGNHYTADDEVKTAIGPWIREKSEEFSVTE</sequence>
<reference evidence="1" key="1">
    <citation type="submission" date="2013-04" db="EMBL/GenBank/DDBJ databases">
        <authorList>
            <person name="Qu J."/>
            <person name="Murali S.C."/>
            <person name="Bandaranaike D."/>
            <person name="Bellair M."/>
            <person name="Blankenburg K."/>
            <person name="Chao H."/>
            <person name="Dinh H."/>
            <person name="Doddapaneni H."/>
            <person name="Downs B."/>
            <person name="Dugan-Rocha S."/>
            <person name="Elkadiri S."/>
            <person name="Gnanaolivu R.D."/>
            <person name="Hernandez B."/>
            <person name="Javaid M."/>
            <person name="Jayaseelan J.C."/>
            <person name="Lee S."/>
            <person name="Li M."/>
            <person name="Ming W."/>
            <person name="Munidasa M."/>
            <person name="Muniz J."/>
            <person name="Nguyen L."/>
            <person name="Ongeri F."/>
            <person name="Osuji N."/>
            <person name="Pu L.-L."/>
            <person name="Puazo M."/>
            <person name="Qu C."/>
            <person name="Quiroz J."/>
            <person name="Raj R."/>
            <person name="Weissenberger G."/>
            <person name="Xin Y."/>
            <person name="Zou X."/>
            <person name="Han Y."/>
            <person name="Richards S."/>
            <person name="Worley K."/>
            <person name="Muzny D."/>
            <person name="Gibbs R."/>
        </authorList>
    </citation>
    <scope>NUCLEOTIDE SEQUENCE</scope>
    <source>
        <strain evidence="1">Sampled in the wild</strain>
    </source>
</reference>
<accession>A0A8K0PBS8</accession>